<name>A0A0E9PG48_ANGAN</name>
<accession>A0A0E9PG48</accession>
<dbReference type="EMBL" id="GBXM01105522">
    <property type="protein sequence ID" value="JAH03055.1"/>
    <property type="molecule type" value="Transcribed_RNA"/>
</dbReference>
<reference evidence="1" key="1">
    <citation type="submission" date="2014-11" db="EMBL/GenBank/DDBJ databases">
        <authorList>
            <person name="Amaro Gonzalez C."/>
        </authorList>
    </citation>
    <scope>NUCLEOTIDE SEQUENCE</scope>
</reference>
<proteinExistence type="predicted"/>
<protein>
    <submittedName>
        <fullName evidence="1">Uncharacterized protein</fullName>
    </submittedName>
</protein>
<dbReference type="AlphaFoldDB" id="A0A0E9PG48"/>
<sequence length="16" mass="1637">MCFAAVATVCLKGLLP</sequence>
<reference evidence="1" key="2">
    <citation type="journal article" date="2015" name="Fish Shellfish Immunol.">
        <title>Early steps in the European eel (Anguilla anguilla)-Vibrio vulnificus interaction in the gills: Role of the RtxA13 toxin.</title>
        <authorList>
            <person name="Callol A."/>
            <person name="Pajuelo D."/>
            <person name="Ebbesson L."/>
            <person name="Teles M."/>
            <person name="MacKenzie S."/>
            <person name="Amaro C."/>
        </authorList>
    </citation>
    <scope>NUCLEOTIDE SEQUENCE</scope>
</reference>
<evidence type="ECO:0000313" key="1">
    <source>
        <dbReference type="EMBL" id="JAH03055.1"/>
    </source>
</evidence>
<organism evidence="1">
    <name type="scientific">Anguilla anguilla</name>
    <name type="common">European freshwater eel</name>
    <name type="synonym">Muraena anguilla</name>
    <dbReference type="NCBI Taxonomy" id="7936"/>
    <lineage>
        <taxon>Eukaryota</taxon>
        <taxon>Metazoa</taxon>
        <taxon>Chordata</taxon>
        <taxon>Craniata</taxon>
        <taxon>Vertebrata</taxon>
        <taxon>Euteleostomi</taxon>
        <taxon>Actinopterygii</taxon>
        <taxon>Neopterygii</taxon>
        <taxon>Teleostei</taxon>
        <taxon>Anguilliformes</taxon>
        <taxon>Anguillidae</taxon>
        <taxon>Anguilla</taxon>
    </lineage>
</organism>